<dbReference type="EMBL" id="JAJEKE010000024">
    <property type="protein sequence ID" value="MCQ1531533.1"/>
    <property type="molecule type" value="Genomic_DNA"/>
</dbReference>
<proteinExistence type="predicted"/>
<dbReference type="Gene3D" id="2.30.40.10">
    <property type="entry name" value="Urease, subunit C, domain 1"/>
    <property type="match status" value="1"/>
</dbReference>
<keyword evidence="3" id="KW-1185">Reference proteome</keyword>
<dbReference type="Gene3D" id="3.20.20.140">
    <property type="entry name" value="Metal-dependent hydrolases"/>
    <property type="match status" value="1"/>
</dbReference>
<dbReference type="PANTHER" id="PTHR22642:SF2">
    <property type="entry name" value="PROTEIN LONG AFTER FAR-RED 3"/>
    <property type="match status" value="1"/>
</dbReference>
<accession>A0ABT1NJT1</accession>
<feature type="domain" description="Amidohydrolase 3" evidence="1">
    <location>
        <begin position="37"/>
        <end position="525"/>
    </location>
</feature>
<dbReference type="RefSeq" id="WP_255229082.1">
    <property type="nucleotide sequence ID" value="NZ_JAJEKE010000024.1"/>
</dbReference>
<dbReference type="SUPFAM" id="SSF51338">
    <property type="entry name" value="Composite domain of metallo-dependent hydrolases"/>
    <property type="match status" value="1"/>
</dbReference>
<dbReference type="InterPro" id="IPR032466">
    <property type="entry name" value="Metal_Hydrolase"/>
</dbReference>
<name>A0ABT1NJT1_9FIRM</name>
<dbReference type="InterPro" id="IPR033932">
    <property type="entry name" value="YtcJ-like"/>
</dbReference>
<dbReference type="Gene3D" id="3.10.310.70">
    <property type="match status" value="1"/>
</dbReference>
<gene>
    <name evidence="2" type="ORF">LJD61_18630</name>
</gene>
<protein>
    <submittedName>
        <fullName evidence="2">Amidohydrolase</fullName>
    </submittedName>
</protein>
<dbReference type="CDD" id="cd01300">
    <property type="entry name" value="YtcJ_like"/>
    <property type="match status" value="1"/>
</dbReference>
<dbReference type="SUPFAM" id="SSF51556">
    <property type="entry name" value="Metallo-dependent hydrolases"/>
    <property type="match status" value="1"/>
</dbReference>
<comment type="caution">
    <text evidence="2">The sequence shown here is derived from an EMBL/GenBank/DDBJ whole genome shotgun (WGS) entry which is preliminary data.</text>
</comment>
<evidence type="ECO:0000313" key="3">
    <source>
        <dbReference type="Proteomes" id="UP001651880"/>
    </source>
</evidence>
<dbReference type="InterPro" id="IPR013108">
    <property type="entry name" value="Amidohydro_3"/>
</dbReference>
<dbReference type="InterPro" id="IPR011059">
    <property type="entry name" value="Metal-dep_hydrolase_composite"/>
</dbReference>
<reference evidence="2 3" key="1">
    <citation type="submission" date="2021-10" db="EMBL/GenBank/DDBJ databases">
        <title>Lutispora strain m25 sp. nov., a thermophilic, non-spore-forming bacterium isolated from a lab-scale methanogenic bioreactor digesting anaerobic sludge.</title>
        <authorList>
            <person name="El Houari A."/>
            <person name="Mcdonald J."/>
        </authorList>
    </citation>
    <scope>NUCLEOTIDE SEQUENCE [LARGE SCALE GENOMIC DNA]</scope>
    <source>
        <strain evidence="3">m25</strain>
    </source>
</reference>
<dbReference type="Proteomes" id="UP001651880">
    <property type="component" value="Unassembled WGS sequence"/>
</dbReference>
<dbReference type="PANTHER" id="PTHR22642">
    <property type="entry name" value="IMIDAZOLONEPROPIONASE"/>
    <property type="match status" value="1"/>
</dbReference>
<evidence type="ECO:0000259" key="1">
    <source>
        <dbReference type="Pfam" id="PF07969"/>
    </source>
</evidence>
<evidence type="ECO:0000313" key="2">
    <source>
        <dbReference type="EMBL" id="MCQ1531533.1"/>
    </source>
</evidence>
<organism evidence="2 3">
    <name type="scientific">Lutispora saccharofermentans</name>
    <dbReference type="NCBI Taxonomy" id="3024236"/>
    <lineage>
        <taxon>Bacteria</taxon>
        <taxon>Bacillati</taxon>
        <taxon>Bacillota</taxon>
        <taxon>Clostridia</taxon>
        <taxon>Lutisporales</taxon>
        <taxon>Lutisporaceae</taxon>
        <taxon>Lutispora</taxon>
    </lineage>
</organism>
<sequence length="533" mass="59810">MNKDDMVAEAMYIKDGKFEKIGANEEMSDYINEADSIIDLENKAVYPGFIDSHMHLAMLGANLYECNLAGVKSKEELIGKVKRYISENSIPSGAWVTGKGWNEDYFDVKELPSRSDLDKISAKHNICLTRGCYHMCVINSRALDSIGINKDNNKIENGIFDIDENGIPTGICRESAMKYVYAQLPAVTKDTIKKYIEIASKYLLSRGITSAQTDDFMLPGVKWQDVIDAYTEMNDEGKLSIRIYEQCLLPSVEELKVFTNKGYRTGKGNEHFKIGPLKILADGNLGTRTAYLKEPYSDDETKTGIPQYTQEKLDDLIKFAAESGMQIAAHSIGDKSTHMLIESIEKLPQTLKGKDLRCNIIHCQITDDEIIDKFKKLDIIANVQPIFLNYDIHMAEARLGHSRVIRSYNWRTLLEKGIKVALGSDSPVELPDTVYGIYSAVTRKDLNGHPEGGWYPDEKLTVKQAVSGFTEGAAYASFEENIKGSIEKGKLADFIISSEDLFEIDPDEIKDVTVLKTYIDGKLVYDADKKDNK</sequence>
<dbReference type="Pfam" id="PF07969">
    <property type="entry name" value="Amidohydro_3"/>
    <property type="match status" value="1"/>
</dbReference>